<feature type="region of interest" description="Disordered" evidence="2">
    <location>
        <begin position="369"/>
        <end position="407"/>
    </location>
</feature>
<dbReference type="EMBL" id="JAGKHQ010000018">
    <property type="protein sequence ID" value="KAG7486165.1"/>
    <property type="molecule type" value="Genomic_DNA"/>
</dbReference>
<keyword evidence="1" id="KW-0863">Zinc-finger</keyword>
<keyword evidence="5" id="KW-1185">Reference proteome</keyword>
<evidence type="ECO:0000256" key="2">
    <source>
        <dbReference type="SAM" id="MobiDB-lite"/>
    </source>
</evidence>
<organism evidence="4 5">
    <name type="scientific">Solea senegalensis</name>
    <name type="common">Senegalese sole</name>
    <dbReference type="NCBI Taxonomy" id="28829"/>
    <lineage>
        <taxon>Eukaryota</taxon>
        <taxon>Metazoa</taxon>
        <taxon>Chordata</taxon>
        <taxon>Craniata</taxon>
        <taxon>Vertebrata</taxon>
        <taxon>Euteleostomi</taxon>
        <taxon>Actinopterygii</taxon>
        <taxon>Neopterygii</taxon>
        <taxon>Teleostei</taxon>
        <taxon>Neoteleostei</taxon>
        <taxon>Acanthomorphata</taxon>
        <taxon>Carangaria</taxon>
        <taxon>Pleuronectiformes</taxon>
        <taxon>Pleuronectoidei</taxon>
        <taxon>Soleidae</taxon>
        <taxon>Solea</taxon>
    </lineage>
</organism>
<name>A0AAV6QBN7_SOLSE</name>
<dbReference type="GO" id="GO:0008270">
    <property type="term" value="F:zinc ion binding"/>
    <property type="evidence" value="ECO:0007669"/>
    <property type="project" value="UniProtKB-KW"/>
</dbReference>
<comment type="caution">
    <text evidence="4">The sequence shown here is derived from an EMBL/GenBank/DDBJ whole genome shotgun (WGS) entry which is preliminary data.</text>
</comment>
<evidence type="ECO:0000259" key="3">
    <source>
        <dbReference type="PROSITE" id="PS50158"/>
    </source>
</evidence>
<evidence type="ECO:0000256" key="1">
    <source>
        <dbReference type="PROSITE-ProRule" id="PRU00047"/>
    </source>
</evidence>
<keyword evidence="4" id="KW-0371">Homeobox</keyword>
<proteinExistence type="predicted"/>
<dbReference type="InterPro" id="IPR001878">
    <property type="entry name" value="Znf_CCHC"/>
</dbReference>
<keyword evidence="1" id="KW-0862">Zinc</keyword>
<dbReference type="Proteomes" id="UP000693946">
    <property type="component" value="Linkage Group LG6"/>
</dbReference>
<sequence length="407" mass="44929">MKVFLTADFYWRAHFSLTRTSSSLCIQSCGAFRVRAAVVRLRSALLLLRSLLLRRSALLWCAYGPRCCGAFRVSAAVVRLRSALLCVHLHVIAIGAHLVDCQHSGNMKCFECGDVGHKRIACPHRRQVAEAAPSAVAASHVSPEEPIGSASAVRVAPEEPVGSAAAVRVAPEGPAGSILDCVRAGQEVALTAESQIVTELPKEDSSINSVDMDCDSDGVSVTDSITDGAELYSLNEINLFLDDTFGKAASVFEYFPDGKKFIETVNTLQRVVGLDLLDERKRFRLKRREMAWLDRLWRSGISEFAYMLRVAFLQQDGHVIDDVDEDIDIDDFDDNGDINNNRVDYYIGNNNENEEDVSGEVEVDQHVEEEDFLSAGSREDGQDAEGFRRGEENDDTSNSDYLLVLDD</sequence>
<gene>
    <name evidence="4" type="ORF">JOB18_026213</name>
</gene>
<dbReference type="PROSITE" id="PS50158">
    <property type="entry name" value="ZF_CCHC"/>
    <property type="match status" value="1"/>
</dbReference>
<evidence type="ECO:0000313" key="4">
    <source>
        <dbReference type="EMBL" id="KAG7486165.1"/>
    </source>
</evidence>
<dbReference type="GO" id="GO:0003677">
    <property type="term" value="F:DNA binding"/>
    <property type="evidence" value="ECO:0007669"/>
    <property type="project" value="UniProtKB-KW"/>
</dbReference>
<evidence type="ECO:0000313" key="5">
    <source>
        <dbReference type="Proteomes" id="UP000693946"/>
    </source>
</evidence>
<feature type="domain" description="CCHC-type" evidence="3">
    <location>
        <begin position="108"/>
        <end position="123"/>
    </location>
</feature>
<protein>
    <submittedName>
        <fullName evidence="4">Homeobox goosecoid</fullName>
    </submittedName>
</protein>
<dbReference type="AlphaFoldDB" id="A0AAV6QBN7"/>
<accession>A0AAV6QBN7</accession>
<feature type="compositionally biased region" description="Basic and acidic residues" evidence="2">
    <location>
        <begin position="377"/>
        <end position="391"/>
    </location>
</feature>
<reference evidence="4 5" key="1">
    <citation type="journal article" date="2021" name="Sci. Rep.">
        <title>Chromosome anchoring in Senegalese sole (Solea senegalensis) reveals sex-associated markers and genome rearrangements in flatfish.</title>
        <authorList>
            <person name="Guerrero-Cozar I."/>
            <person name="Gomez-Garrido J."/>
            <person name="Berbel C."/>
            <person name="Martinez-Blanch J.F."/>
            <person name="Alioto T."/>
            <person name="Claros M.G."/>
            <person name="Gagnaire P.A."/>
            <person name="Manchado M."/>
        </authorList>
    </citation>
    <scope>NUCLEOTIDE SEQUENCE [LARGE SCALE GENOMIC DNA]</scope>
    <source>
        <strain evidence="4">Sse05_10M</strain>
    </source>
</reference>
<keyword evidence="4" id="KW-0238">DNA-binding</keyword>
<keyword evidence="1" id="KW-0479">Metal-binding</keyword>